<evidence type="ECO:0000256" key="9">
    <source>
        <dbReference type="ARBA" id="ARBA00022516"/>
    </source>
</evidence>
<evidence type="ECO:0000256" key="13">
    <source>
        <dbReference type="ARBA" id="ARBA00022989"/>
    </source>
</evidence>
<evidence type="ECO:0000256" key="12">
    <source>
        <dbReference type="ARBA" id="ARBA00022695"/>
    </source>
</evidence>
<feature type="transmembrane region" description="Helical" evidence="19">
    <location>
        <begin position="134"/>
        <end position="151"/>
    </location>
</feature>
<dbReference type="PROSITE" id="PS01315">
    <property type="entry name" value="CDS"/>
    <property type="match status" value="1"/>
</dbReference>
<evidence type="ECO:0000256" key="19">
    <source>
        <dbReference type="SAM" id="Phobius"/>
    </source>
</evidence>
<feature type="transmembrane region" description="Helical" evidence="19">
    <location>
        <begin position="31"/>
        <end position="49"/>
    </location>
</feature>
<dbReference type="EC" id="2.7.7.41" evidence="6 18"/>
<name>A0ABU5L7H8_9RICK</name>
<evidence type="ECO:0000256" key="8">
    <source>
        <dbReference type="ARBA" id="ARBA00022475"/>
    </source>
</evidence>
<protein>
    <recommendedName>
        <fullName evidence="7 18">Phosphatidate cytidylyltransferase</fullName>
        <ecNumber evidence="6 18">2.7.7.41</ecNumber>
    </recommendedName>
</protein>
<keyword evidence="13 19" id="KW-1133">Transmembrane helix</keyword>
<comment type="catalytic activity">
    <reaction evidence="1 18">
        <text>a 1,2-diacyl-sn-glycero-3-phosphate + CTP + H(+) = a CDP-1,2-diacyl-sn-glycerol + diphosphate</text>
        <dbReference type="Rhea" id="RHEA:16229"/>
        <dbReference type="ChEBI" id="CHEBI:15378"/>
        <dbReference type="ChEBI" id="CHEBI:33019"/>
        <dbReference type="ChEBI" id="CHEBI:37563"/>
        <dbReference type="ChEBI" id="CHEBI:58332"/>
        <dbReference type="ChEBI" id="CHEBI:58608"/>
        <dbReference type="EC" id="2.7.7.41"/>
    </reaction>
</comment>
<gene>
    <name evidence="20" type="ORF">Cyrtocomes_00449</name>
</gene>
<keyword evidence="12 18" id="KW-0548">Nucleotidyltransferase</keyword>
<keyword evidence="16" id="KW-0594">Phospholipid biosynthesis</keyword>
<evidence type="ECO:0000256" key="18">
    <source>
        <dbReference type="RuleBase" id="RU003938"/>
    </source>
</evidence>
<evidence type="ECO:0000256" key="10">
    <source>
        <dbReference type="ARBA" id="ARBA00022679"/>
    </source>
</evidence>
<keyword evidence="15 19" id="KW-0472">Membrane</keyword>
<comment type="caution">
    <text evidence="20">The sequence shown here is derived from an EMBL/GenBank/DDBJ whole genome shotgun (WGS) entry which is preliminary data.</text>
</comment>
<sequence>MAVGNFLKRLISSVLLIPVVIWLAYLGSIPYKIFVFCMLFISLLEYRSIILKNNILVRRSYVMWLLLGLAIAVASFISLIYLRNVECCIEPNTGFFISLFFFVTVWMTDISAYVVGKLVGGPKIFPKISPKKTYSGVIAGILVPLLIYLIFEHDIFSYTDYIMTLSISIAVVFGDFLESAFKRRFGVKDSGAIIPGHGGVLDRIDGLIFASITFAVVTYFSL</sequence>
<keyword evidence="10 18" id="KW-0808">Transferase</keyword>
<evidence type="ECO:0000313" key="21">
    <source>
        <dbReference type="Proteomes" id="UP001293791"/>
    </source>
</evidence>
<evidence type="ECO:0000256" key="15">
    <source>
        <dbReference type="ARBA" id="ARBA00023136"/>
    </source>
</evidence>
<evidence type="ECO:0000256" key="4">
    <source>
        <dbReference type="ARBA" id="ARBA00005189"/>
    </source>
</evidence>
<comment type="similarity">
    <text evidence="5 18">Belongs to the CDS family.</text>
</comment>
<organism evidence="20 21">
    <name type="scientific">Candidatus Cyrtobacter comes</name>
    <dbReference type="NCBI Taxonomy" id="675776"/>
    <lineage>
        <taxon>Bacteria</taxon>
        <taxon>Pseudomonadati</taxon>
        <taxon>Pseudomonadota</taxon>
        <taxon>Alphaproteobacteria</taxon>
        <taxon>Rickettsiales</taxon>
        <taxon>Candidatus Midichloriaceae</taxon>
        <taxon>Candidatus Cyrtobacter</taxon>
    </lineage>
</organism>
<dbReference type="Proteomes" id="UP001293791">
    <property type="component" value="Unassembled WGS sequence"/>
</dbReference>
<dbReference type="PANTHER" id="PTHR46382">
    <property type="entry name" value="PHOSPHATIDATE CYTIDYLYLTRANSFERASE"/>
    <property type="match status" value="1"/>
</dbReference>
<keyword evidence="11 18" id="KW-0812">Transmembrane</keyword>
<evidence type="ECO:0000256" key="6">
    <source>
        <dbReference type="ARBA" id="ARBA00012487"/>
    </source>
</evidence>
<evidence type="ECO:0000256" key="16">
    <source>
        <dbReference type="ARBA" id="ARBA00023209"/>
    </source>
</evidence>
<evidence type="ECO:0000256" key="17">
    <source>
        <dbReference type="ARBA" id="ARBA00023264"/>
    </source>
</evidence>
<keyword evidence="8" id="KW-1003">Cell membrane</keyword>
<keyword evidence="14" id="KW-0443">Lipid metabolism</keyword>
<proteinExistence type="inferred from homology"/>
<keyword evidence="9" id="KW-0444">Lipid biosynthesis</keyword>
<evidence type="ECO:0000256" key="7">
    <source>
        <dbReference type="ARBA" id="ARBA00019373"/>
    </source>
</evidence>
<evidence type="ECO:0000256" key="5">
    <source>
        <dbReference type="ARBA" id="ARBA00010185"/>
    </source>
</evidence>
<evidence type="ECO:0000256" key="2">
    <source>
        <dbReference type="ARBA" id="ARBA00004651"/>
    </source>
</evidence>
<accession>A0ABU5L7H8</accession>
<feature type="transmembrane region" description="Helical" evidence="19">
    <location>
        <begin position="157"/>
        <end position="177"/>
    </location>
</feature>
<keyword evidence="17" id="KW-1208">Phospholipid metabolism</keyword>
<comment type="pathway">
    <text evidence="3 18">Phospholipid metabolism; CDP-diacylglycerol biosynthesis; CDP-diacylglycerol from sn-glycerol 3-phosphate: step 3/3.</text>
</comment>
<dbReference type="GO" id="GO:0016779">
    <property type="term" value="F:nucleotidyltransferase activity"/>
    <property type="evidence" value="ECO:0007669"/>
    <property type="project" value="UniProtKB-KW"/>
</dbReference>
<reference evidence="20 21" key="1">
    <citation type="submission" date="2023-02" db="EMBL/GenBank/DDBJ databases">
        <title>Host association and intracellularity evolved multiple times independently in the Rickettsiales.</title>
        <authorList>
            <person name="Castelli M."/>
            <person name="Nardi T."/>
            <person name="Gammuto L."/>
            <person name="Bellinzona G."/>
            <person name="Sabaneyeva E."/>
            <person name="Potekhin A."/>
            <person name="Serra V."/>
            <person name="Petroni G."/>
            <person name="Sassera D."/>
        </authorList>
    </citation>
    <scope>NUCLEOTIDE SEQUENCE [LARGE SCALE GENOMIC DNA]</scope>
    <source>
        <strain evidence="20 21">BOD18</strain>
    </source>
</reference>
<dbReference type="PANTHER" id="PTHR46382:SF1">
    <property type="entry name" value="PHOSPHATIDATE CYTIDYLYLTRANSFERASE"/>
    <property type="match status" value="1"/>
</dbReference>
<evidence type="ECO:0000256" key="1">
    <source>
        <dbReference type="ARBA" id="ARBA00001698"/>
    </source>
</evidence>
<keyword evidence="21" id="KW-1185">Reference proteome</keyword>
<comment type="subcellular location">
    <subcellularLocation>
        <location evidence="2">Cell membrane</location>
        <topology evidence="2">Multi-pass membrane protein</topology>
    </subcellularLocation>
</comment>
<dbReference type="EMBL" id="JARGYT010000019">
    <property type="protein sequence ID" value="MDZ5762081.1"/>
    <property type="molecule type" value="Genomic_DNA"/>
</dbReference>
<evidence type="ECO:0000256" key="3">
    <source>
        <dbReference type="ARBA" id="ARBA00005119"/>
    </source>
</evidence>
<comment type="pathway">
    <text evidence="4">Lipid metabolism.</text>
</comment>
<evidence type="ECO:0000256" key="11">
    <source>
        <dbReference type="ARBA" id="ARBA00022692"/>
    </source>
</evidence>
<feature type="transmembrane region" description="Helical" evidence="19">
    <location>
        <begin position="61"/>
        <end position="82"/>
    </location>
</feature>
<dbReference type="Pfam" id="PF01148">
    <property type="entry name" value="CTP_transf_1"/>
    <property type="match status" value="1"/>
</dbReference>
<evidence type="ECO:0000256" key="14">
    <source>
        <dbReference type="ARBA" id="ARBA00023098"/>
    </source>
</evidence>
<dbReference type="InterPro" id="IPR000374">
    <property type="entry name" value="PC_trans"/>
</dbReference>
<evidence type="ECO:0000313" key="20">
    <source>
        <dbReference type="EMBL" id="MDZ5762081.1"/>
    </source>
</evidence>
<feature type="transmembrane region" description="Helical" evidence="19">
    <location>
        <begin position="94"/>
        <end position="114"/>
    </location>
</feature>